<feature type="region of interest" description="Disordered" evidence="1">
    <location>
        <begin position="245"/>
        <end position="332"/>
    </location>
</feature>
<dbReference type="KEGG" id="fcy:FRACYDRAFT_248271"/>
<feature type="compositionally biased region" description="Polar residues" evidence="1">
    <location>
        <begin position="290"/>
        <end position="299"/>
    </location>
</feature>
<reference evidence="2 3" key="1">
    <citation type="submission" date="2016-09" db="EMBL/GenBank/DDBJ databases">
        <title>Extensive genetic diversity and differential bi-allelic expression allows diatom success in the polar Southern Ocean.</title>
        <authorList>
            <consortium name="DOE Joint Genome Institute"/>
            <person name="Mock T."/>
            <person name="Otillar R.P."/>
            <person name="Strauss J."/>
            <person name="Dupont C."/>
            <person name="Frickenhaus S."/>
            <person name="Maumus F."/>
            <person name="Mcmullan M."/>
            <person name="Sanges R."/>
            <person name="Schmutz J."/>
            <person name="Toseland A."/>
            <person name="Valas R."/>
            <person name="Veluchamy A."/>
            <person name="Ward B.J."/>
            <person name="Allen A."/>
            <person name="Barry K."/>
            <person name="Falciatore A."/>
            <person name="Ferrante M."/>
            <person name="Fortunato A.E."/>
            <person name="Gloeckner G."/>
            <person name="Gruber A."/>
            <person name="Hipkin R."/>
            <person name="Janech M."/>
            <person name="Kroth P."/>
            <person name="Leese F."/>
            <person name="Lindquist E."/>
            <person name="Lyon B.R."/>
            <person name="Martin J."/>
            <person name="Mayer C."/>
            <person name="Parker M."/>
            <person name="Quesneville H."/>
            <person name="Raymond J."/>
            <person name="Uhlig C."/>
            <person name="Valentin K.U."/>
            <person name="Worden A.Z."/>
            <person name="Armbrust E.V."/>
            <person name="Bowler C."/>
            <person name="Green B."/>
            <person name="Moulton V."/>
            <person name="Van Oosterhout C."/>
            <person name="Grigoriev I."/>
        </authorList>
    </citation>
    <scope>NUCLEOTIDE SEQUENCE [LARGE SCALE GENOMIC DNA]</scope>
    <source>
        <strain evidence="2 3">CCMP1102</strain>
    </source>
</reference>
<protein>
    <submittedName>
        <fullName evidence="2">Uncharacterized protein</fullName>
    </submittedName>
</protein>
<feature type="compositionally biased region" description="Polar residues" evidence="1">
    <location>
        <begin position="496"/>
        <end position="508"/>
    </location>
</feature>
<dbReference type="OrthoDB" id="10568730at2759"/>
<feature type="region of interest" description="Disordered" evidence="1">
    <location>
        <begin position="492"/>
        <end position="528"/>
    </location>
</feature>
<dbReference type="InParanoid" id="A0A1E7EU52"/>
<accession>A0A1E7EU52</accession>
<evidence type="ECO:0000256" key="1">
    <source>
        <dbReference type="SAM" id="MobiDB-lite"/>
    </source>
</evidence>
<feature type="region of interest" description="Disordered" evidence="1">
    <location>
        <begin position="409"/>
        <end position="446"/>
    </location>
</feature>
<sequence length="622" mass="69359">MSRGVVPPSLSDGRKFPPSSSTSTDHCTSSTINATATTGERRQPLTSIPRRRKRNPFHERQRNNFPDLDDAFKTTTSGFVSDGTDDIIDNEFVDNYSDIEGSSTSILNMSIGARAALNDHARHVAKFGIDGENYLEEEGDRNSIDDENDDSDSDEIYIRGDNNNLFLDKQWDTFLDTSRVNCSANGLNSTTNSNFDNHYSAERAGYHDETTEVMTDVSHDYFNSSRVNLLITPERNKNRRVDMTTTRNGEDVDDVPPFGHQQGSWFESDGNSCCNSDENESDDHGEQFIHSGQIQSPQEDSYDFDPRGSSFNVNDISRISNTNSDTNRTPDTSFQAGFQIHRSHGLRESDEDYAFAPTILGATLSSPSRTPSRKANDSSFFSIPEIRETEQLLSFDSSDQQVLDFNHSATTSKCGNNTQRENIPSSLRSNESISPDKSDNSVSSIQSTFSSFMTEARSMAKQMANDVEQSMEAMESLSGDFLRAINISRVDPPSPISQVLSTPSTSRQEGTKEQKDDKSSPSVCNSSIGTVSRIHNTSISSSSSSPAVEVVIQTHLTGRKRYRTVVPRRVYLDVPSQHFEHDEEQDSFAVRSYPETSTTRYESRGRISLLESFDEVATYHTF</sequence>
<evidence type="ECO:0000313" key="3">
    <source>
        <dbReference type="Proteomes" id="UP000095751"/>
    </source>
</evidence>
<feature type="region of interest" description="Disordered" evidence="1">
    <location>
        <begin position="1"/>
        <end position="72"/>
    </location>
</feature>
<gene>
    <name evidence="2" type="ORF">FRACYDRAFT_248271</name>
</gene>
<keyword evidence="3" id="KW-1185">Reference proteome</keyword>
<feature type="compositionally biased region" description="Basic and acidic residues" evidence="1">
    <location>
        <begin position="509"/>
        <end position="519"/>
    </location>
</feature>
<feature type="compositionally biased region" description="Polar residues" evidence="1">
    <location>
        <begin position="261"/>
        <end position="276"/>
    </location>
</feature>
<feature type="compositionally biased region" description="Low complexity" evidence="1">
    <location>
        <begin position="19"/>
        <end position="31"/>
    </location>
</feature>
<name>A0A1E7EU52_9STRA</name>
<feature type="compositionally biased region" description="Polar residues" evidence="1">
    <location>
        <begin position="409"/>
        <end position="433"/>
    </location>
</feature>
<proteinExistence type="predicted"/>
<dbReference type="Proteomes" id="UP000095751">
    <property type="component" value="Unassembled WGS sequence"/>
</dbReference>
<organism evidence="2 3">
    <name type="scientific">Fragilariopsis cylindrus CCMP1102</name>
    <dbReference type="NCBI Taxonomy" id="635003"/>
    <lineage>
        <taxon>Eukaryota</taxon>
        <taxon>Sar</taxon>
        <taxon>Stramenopiles</taxon>
        <taxon>Ochrophyta</taxon>
        <taxon>Bacillariophyta</taxon>
        <taxon>Bacillariophyceae</taxon>
        <taxon>Bacillariophycidae</taxon>
        <taxon>Bacillariales</taxon>
        <taxon>Bacillariaceae</taxon>
        <taxon>Fragilariopsis</taxon>
    </lineage>
</organism>
<feature type="compositionally biased region" description="Polar residues" evidence="1">
    <location>
        <begin position="309"/>
        <end position="332"/>
    </location>
</feature>
<dbReference type="EMBL" id="KV784375">
    <property type="protein sequence ID" value="OEU09422.1"/>
    <property type="molecule type" value="Genomic_DNA"/>
</dbReference>
<dbReference type="AlphaFoldDB" id="A0A1E7EU52"/>
<evidence type="ECO:0000313" key="2">
    <source>
        <dbReference type="EMBL" id="OEU09422.1"/>
    </source>
</evidence>